<proteinExistence type="predicted"/>
<dbReference type="InterPro" id="IPR038305">
    <property type="entry name" value="HeLo_sf"/>
</dbReference>
<dbReference type="Gene3D" id="1.20.120.1020">
    <property type="entry name" value="Prion-inhibition and propagation, HeLo domain"/>
    <property type="match status" value="1"/>
</dbReference>
<dbReference type="InterPro" id="IPR029498">
    <property type="entry name" value="HeLo_dom"/>
</dbReference>
<dbReference type="OrthoDB" id="20872at2759"/>
<evidence type="ECO:0000313" key="3">
    <source>
        <dbReference type="Proteomes" id="UP000235672"/>
    </source>
</evidence>
<sequence>MAEAFGIVAGSVGIAAAFGACVDCFGYIQLGRHFGKDYQTNILVLDLLRLRLSRWGEAVNIYEDSQLGNPTASLVELQTAKDTLLQIPVLFADSEKVFKKFKLSAENGELLQFAPTDLAPRELVLHNRMRDLALTRQKKGSLLKLTSWALYHGEQFTKLVDNIAKLLDGLEKLFPAPDRLQHLVREEVAIAAPEEQDLHVLDNISRGVEPLLQSTARTEIEERRAGHVYKNVVTVEKGKVLNGNSWSEAVVGQDLTGVPSFSHVFDGIRTEGEAKVQNGERFGGKDFWD</sequence>
<dbReference type="PANTHER" id="PTHR37542">
    <property type="entry name" value="HELO DOMAIN-CONTAINING PROTEIN-RELATED"/>
    <property type="match status" value="1"/>
</dbReference>
<dbReference type="Proteomes" id="UP000235672">
    <property type="component" value="Unassembled WGS sequence"/>
</dbReference>
<dbReference type="PANTHER" id="PTHR37542:SF3">
    <property type="entry name" value="PRION-INHIBITION AND PROPAGATION HELO DOMAIN-CONTAINING PROTEIN"/>
    <property type="match status" value="1"/>
</dbReference>
<evidence type="ECO:0000313" key="2">
    <source>
        <dbReference type="EMBL" id="PMD22442.1"/>
    </source>
</evidence>
<dbReference type="AlphaFoldDB" id="A0A2J6Q878"/>
<name>A0A2J6Q878_9HELO</name>
<feature type="domain" description="Prion-inhibition and propagation HeLo" evidence="1">
    <location>
        <begin position="6"/>
        <end position="201"/>
    </location>
</feature>
<reference evidence="2 3" key="1">
    <citation type="submission" date="2016-05" db="EMBL/GenBank/DDBJ databases">
        <title>A degradative enzymes factory behind the ericoid mycorrhizal symbiosis.</title>
        <authorList>
            <consortium name="DOE Joint Genome Institute"/>
            <person name="Martino E."/>
            <person name="Morin E."/>
            <person name="Grelet G."/>
            <person name="Kuo A."/>
            <person name="Kohler A."/>
            <person name="Daghino S."/>
            <person name="Barry K."/>
            <person name="Choi C."/>
            <person name="Cichocki N."/>
            <person name="Clum A."/>
            <person name="Copeland A."/>
            <person name="Hainaut M."/>
            <person name="Haridas S."/>
            <person name="Labutti K."/>
            <person name="Lindquist E."/>
            <person name="Lipzen A."/>
            <person name="Khouja H.-R."/>
            <person name="Murat C."/>
            <person name="Ohm R."/>
            <person name="Olson A."/>
            <person name="Spatafora J."/>
            <person name="Veneault-Fourrey C."/>
            <person name="Henrissat B."/>
            <person name="Grigoriev I."/>
            <person name="Martin F."/>
            <person name="Perotto S."/>
        </authorList>
    </citation>
    <scope>NUCLEOTIDE SEQUENCE [LARGE SCALE GENOMIC DNA]</scope>
    <source>
        <strain evidence="2 3">UAMH 7357</strain>
    </source>
</reference>
<evidence type="ECO:0000259" key="1">
    <source>
        <dbReference type="Pfam" id="PF14479"/>
    </source>
</evidence>
<dbReference type="EMBL" id="KZ613477">
    <property type="protein sequence ID" value="PMD22442.1"/>
    <property type="molecule type" value="Genomic_DNA"/>
</dbReference>
<keyword evidence="3" id="KW-1185">Reference proteome</keyword>
<dbReference type="Pfam" id="PF14479">
    <property type="entry name" value="HeLo"/>
    <property type="match status" value="1"/>
</dbReference>
<organism evidence="2 3">
    <name type="scientific">Hyaloscypha hepaticicola</name>
    <dbReference type="NCBI Taxonomy" id="2082293"/>
    <lineage>
        <taxon>Eukaryota</taxon>
        <taxon>Fungi</taxon>
        <taxon>Dikarya</taxon>
        <taxon>Ascomycota</taxon>
        <taxon>Pezizomycotina</taxon>
        <taxon>Leotiomycetes</taxon>
        <taxon>Helotiales</taxon>
        <taxon>Hyaloscyphaceae</taxon>
        <taxon>Hyaloscypha</taxon>
    </lineage>
</organism>
<accession>A0A2J6Q878</accession>
<gene>
    <name evidence="2" type="ORF">NA56DRAFT_644672</name>
</gene>
<dbReference type="STRING" id="1745343.A0A2J6Q878"/>
<protein>
    <recommendedName>
        <fullName evidence="1">Prion-inhibition and propagation HeLo domain-containing protein</fullName>
    </recommendedName>
</protein>